<dbReference type="Gene3D" id="3.40.50.620">
    <property type="entry name" value="HUPs"/>
    <property type="match status" value="1"/>
</dbReference>
<accession>A0A510YA41</accession>
<comment type="similarity">
    <text evidence="1">Belongs to the universal stress protein A family.</text>
</comment>
<feature type="domain" description="UspA" evidence="2">
    <location>
        <begin position="4"/>
        <end position="143"/>
    </location>
</feature>
<evidence type="ECO:0000259" key="2">
    <source>
        <dbReference type="Pfam" id="PF00582"/>
    </source>
</evidence>
<dbReference type="InterPro" id="IPR006015">
    <property type="entry name" value="Universal_stress_UspA"/>
</dbReference>
<dbReference type="PRINTS" id="PR01438">
    <property type="entry name" value="UNVRSLSTRESS"/>
</dbReference>
<dbReference type="EMBL" id="BJUN01000039">
    <property type="protein sequence ID" value="GEK60262.1"/>
    <property type="molecule type" value="Genomic_DNA"/>
</dbReference>
<keyword evidence="4" id="KW-1185">Reference proteome</keyword>
<dbReference type="InterPro" id="IPR006016">
    <property type="entry name" value="UspA"/>
</dbReference>
<dbReference type="SUPFAM" id="SSF52402">
    <property type="entry name" value="Adenine nucleotide alpha hydrolases-like"/>
    <property type="match status" value="1"/>
</dbReference>
<dbReference type="Proteomes" id="UP000321051">
    <property type="component" value="Unassembled WGS sequence"/>
</dbReference>
<proteinExistence type="inferred from homology"/>
<dbReference type="CDD" id="cd00293">
    <property type="entry name" value="USP-like"/>
    <property type="match status" value="1"/>
</dbReference>
<dbReference type="PANTHER" id="PTHR46268:SF6">
    <property type="entry name" value="UNIVERSAL STRESS PROTEIN UP12"/>
    <property type="match status" value="1"/>
</dbReference>
<dbReference type="PANTHER" id="PTHR46268">
    <property type="entry name" value="STRESS RESPONSE PROTEIN NHAX"/>
    <property type="match status" value="1"/>
</dbReference>
<dbReference type="RefSeq" id="WP_158219116.1">
    <property type="nucleotide sequence ID" value="NZ_BJUN01000039.1"/>
</dbReference>
<name>A0A510YA41_MARHA</name>
<dbReference type="STRING" id="1371.GCA_900166605_02553"/>
<reference evidence="3 4" key="1">
    <citation type="submission" date="2019-07" db="EMBL/GenBank/DDBJ databases">
        <title>Whole genome shotgun sequence of Marinococcus halophilus NBRC 102359.</title>
        <authorList>
            <person name="Hosoyama A."/>
            <person name="Uohara A."/>
            <person name="Ohji S."/>
            <person name="Ichikawa N."/>
        </authorList>
    </citation>
    <scope>NUCLEOTIDE SEQUENCE [LARGE SCALE GENOMIC DNA]</scope>
    <source>
        <strain evidence="3 4">NBRC 102359</strain>
    </source>
</reference>
<gene>
    <name evidence="3" type="ORF">MHA01_31670</name>
</gene>
<dbReference type="Pfam" id="PF00582">
    <property type="entry name" value="Usp"/>
    <property type="match status" value="1"/>
</dbReference>
<evidence type="ECO:0000256" key="1">
    <source>
        <dbReference type="ARBA" id="ARBA00008791"/>
    </source>
</evidence>
<organism evidence="3 4">
    <name type="scientific">Marinococcus halophilus</name>
    <dbReference type="NCBI Taxonomy" id="1371"/>
    <lineage>
        <taxon>Bacteria</taxon>
        <taxon>Bacillati</taxon>
        <taxon>Bacillota</taxon>
        <taxon>Bacilli</taxon>
        <taxon>Bacillales</taxon>
        <taxon>Bacillaceae</taxon>
        <taxon>Marinococcus</taxon>
    </lineage>
</organism>
<evidence type="ECO:0000313" key="3">
    <source>
        <dbReference type="EMBL" id="GEK60262.1"/>
    </source>
</evidence>
<dbReference type="InterPro" id="IPR014729">
    <property type="entry name" value="Rossmann-like_a/b/a_fold"/>
</dbReference>
<dbReference type="AlphaFoldDB" id="A0A510YA41"/>
<evidence type="ECO:0000313" key="4">
    <source>
        <dbReference type="Proteomes" id="UP000321051"/>
    </source>
</evidence>
<comment type="caution">
    <text evidence="3">The sequence shown here is derived from an EMBL/GenBank/DDBJ whole genome shotgun (WGS) entry which is preliminary data.</text>
</comment>
<sequence length="146" mass="16329">MAHYQRILVGIDAVEIPTYTVFDEAKTMAAEHGATLIIAFVFDQKRYATLQRMDPKGIERLRTKAALYLEACQQAAWAYGIENVETVMDSGAPKKRLAVDLAKRYQADAIIIGESGGNRFERLIFGHTSKAIRRKANCDVHVVQNS</sequence>
<protein>
    <submittedName>
        <fullName evidence="3">Universal stress protein UspA</fullName>
    </submittedName>
</protein>